<organism evidence="1 2">
    <name type="scientific">Desulfonema limicola</name>
    <dbReference type="NCBI Taxonomy" id="45656"/>
    <lineage>
        <taxon>Bacteria</taxon>
        <taxon>Pseudomonadati</taxon>
        <taxon>Thermodesulfobacteriota</taxon>
        <taxon>Desulfobacteria</taxon>
        <taxon>Desulfobacterales</taxon>
        <taxon>Desulfococcaceae</taxon>
        <taxon>Desulfonema</taxon>
    </lineage>
</organism>
<dbReference type="Proteomes" id="UP000663720">
    <property type="component" value="Chromosome"/>
</dbReference>
<dbReference type="RefSeq" id="WP_207689070.1">
    <property type="nucleotide sequence ID" value="NZ_CP061799.1"/>
</dbReference>
<dbReference type="AlphaFoldDB" id="A0A975BDL4"/>
<reference evidence="1" key="1">
    <citation type="journal article" date="2021" name="Microb. Physiol.">
        <title>Proteogenomic Insights into the Physiology of Marine, Sulfate-Reducing, Filamentous Desulfonema limicola and Desulfonema magnum.</title>
        <authorList>
            <person name="Schnaars V."/>
            <person name="Wohlbrand L."/>
            <person name="Scheve S."/>
            <person name="Hinrichs C."/>
            <person name="Reinhardt R."/>
            <person name="Rabus R."/>
        </authorList>
    </citation>
    <scope>NUCLEOTIDE SEQUENCE</scope>
    <source>
        <strain evidence="1">5ac10</strain>
    </source>
</reference>
<dbReference type="SUPFAM" id="SSF52540">
    <property type="entry name" value="P-loop containing nucleoside triphosphate hydrolases"/>
    <property type="match status" value="1"/>
</dbReference>
<evidence type="ECO:0000313" key="2">
    <source>
        <dbReference type="Proteomes" id="UP000663720"/>
    </source>
</evidence>
<dbReference type="Gene3D" id="3.40.50.300">
    <property type="entry name" value="P-loop containing nucleotide triphosphate hydrolases"/>
    <property type="match status" value="1"/>
</dbReference>
<name>A0A975BDL4_9BACT</name>
<accession>A0A975BDL4</accession>
<gene>
    <name evidence="1" type="ORF">dnl_56560</name>
</gene>
<evidence type="ECO:0000313" key="1">
    <source>
        <dbReference type="EMBL" id="QTA83260.1"/>
    </source>
</evidence>
<dbReference type="InterPro" id="IPR027417">
    <property type="entry name" value="P-loop_NTPase"/>
</dbReference>
<dbReference type="KEGG" id="dli:dnl_56560"/>
<protein>
    <submittedName>
        <fullName evidence="1">P-loop domain-containing protein</fullName>
    </submittedName>
</protein>
<sequence length="290" mass="34779">MEYNKLITLKQIMGYLLSKIISLRVAYFYLIKIIGPNYEDSVKILRSKKPFLITSTGRTGTTLLAKMLNAISENYIVHEPVQEEQYYHAQAIMNHIEALPYIENFRLSEMAYRINKTNCNRYGEVNSALRRHIVELKNRAPFFTIIHIIRDGRNVVTSMLNRNSLTINDRVYNTMIPPKKDINPEEWSVMNRFQKICWMWAYENRYMREHCDYSVRFENLISDYEYFRQNILVPLNLNLSYEIWEQFIKNPVNTNDSVIKSNSYKEWTDEQKAYFWEICGPEMKQFGYFR</sequence>
<dbReference type="EMBL" id="CP061799">
    <property type="protein sequence ID" value="QTA83260.1"/>
    <property type="molecule type" value="Genomic_DNA"/>
</dbReference>
<keyword evidence="2" id="KW-1185">Reference proteome</keyword>
<dbReference type="Pfam" id="PF13469">
    <property type="entry name" value="Sulfotransfer_3"/>
    <property type="match status" value="1"/>
</dbReference>
<proteinExistence type="predicted"/>